<accession>A0A8J2MTW3</accession>
<evidence type="ECO:0000313" key="1">
    <source>
        <dbReference type="EMBL" id="CAG5109251.1"/>
    </source>
</evidence>
<sequence>MLDPEFRNPTTGWRKQKIIEWLVNRPVPLPQNINEFADLTKNELLQLAKPYRYPLSTASILFILE</sequence>
<comment type="caution">
    <text evidence="1">The sequence shown here is derived from an EMBL/GenBank/DDBJ whole genome shotgun (WGS) entry which is preliminary data.</text>
</comment>
<gene>
    <name evidence="1" type="ORF">HICCMSTLAB_LOCUS13887</name>
</gene>
<proteinExistence type="predicted"/>
<organism evidence="1 2">
    <name type="scientific">Cotesia congregata</name>
    <name type="common">Parasitoid wasp</name>
    <name type="synonym">Apanteles congregatus</name>
    <dbReference type="NCBI Taxonomy" id="51543"/>
    <lineage>
        <taxon>Eukaryota</taxon>
        <taxon>Metazoa</taxon>
        <taxon>Ecdysozoa</taxon>
        <taxon>Arthropoda</taxon>
        <taxon>Hexapoda</taxon>
        <taxon>Insecta</taxon>
        <taxon>Pterygota</taxon>
        <taxon>Neoptera</taxon>
        <taxon>Endopterygota</taxon>
        <taxon>Hymenoptera</taxon>
        <taxon>Apocrita</taxon>
        <taxon>Ichneumonoidea</taxon>
        <taxon>Braconidae</taxon>
        <taxon>Microgastrinae</taxon>
        <taxon>Cotesia</taxon>
    </lineage>
</organism>
<name>A0A8J2MTW3_COTCN</name>
<protein>
    <submittedName>
        <fullName evidence="1">Uncharacterized protein</fullName>
    </submittedName>
</protein>
<dbReference type="EMBL" id="CAJNRD030001124">
    <property type="protein sequence ID" value="CAG5109251.1"/>
    <property type="molecule type" value="Genomic_DNA"/>
</dbReference>
<evidence type="ECO:0000313" key="2">
    <source>
        <dbReference type="Proteomes" id="UP000786811"/>
    </source>
</evidence>
<dbReference type="OrthoDB" id="10048767at2759"/>
<reference evidence="1" key="1">
    <citation type="submission" date="2021-04" db="EMBL/GenBank/DDBJ databases">
        <authorList>
            <person name="Chebbi M.A.C M."/>
        </authorList>
    </citation>
    <scope>NUCLEOTIDE SEQUENCE</scope>
</reference>
<dbReference type="AlphaFoldDB" id="A0A8J2MTW3"/>
<keyword evidence="2" id="KW-1185">Reference proteome</keyword>
<dbReference type="Proteomes" id="UP000786811">
    <property type="component" value="Unassembled WGS sequence"/>
</dbReference>